<dbReference type="PANTHER" id="PTHR12992">
    <property type="entry name" value="NUDIX HYDROLASE"/>
    <property type="match status" value="1"/>
</dbReference>
<accession>A0A327RMM0</accession>
<organism evidence="8 9">
    <name type="scientific">Olleya aquimaris</name>
    <dbReference type="NCBI Taxonomy" id="639310"/>
    <lineage>
        <taxon>Bacteria</taxon>
        <taxon>Pseudomonadati</taxon>
        <taxon>Bacteroidota</taxon>
        <taxon>Flavobacteriia</taxon>
        <taxon>Flavobacteriales</taxon>
        <taxon>Flavobacteriaceae</taxon>
    </lineage>
</organism>
<evidence type="ECO:0000256" key="5">
    <source>
        <dbReference type="ARBA" id="ARBA00022842"/>
    </source>
</evidence>
<evidence type="ECO:0000313" key="9">
    <source>
        <dbReference type="Proteomes" id="UP000248703"/>
    </source>
</evidence>
<dbReference type="GO" id="GO:0010945">
    <property type="term" value="F:coenzyme A diphosphatase activity"/>
    <property type="evidence" value="ECO:0007669"/>
    <property type="project" value="InterPro"/>
</dbReference>
<evidence type="ECO:0000256" key="6">
    <source>
        <dbReference type="ARBA" id="ARBA00023211"/>
    </source>
</evidence>
<feature type="domain" description="Nudix hydrolase" evidence="7">
    <location>
        <begin position="46"/>
        <end position="181"/>
    </location>
</feature>
<dbReference type="EMBL" id="QLLO01000002">
    <property type="protein sequence ID" value="RAJ16833.1"/>
    <property type="molecule type" value="Genomic_DNA"/>
</dbReference>
<dbReference type="InterPro" id="IPR000086">
    <property type="entry name" value="NUDIX_hydrolase_dom"/>
</dbReference>
<reference evidence="8 9" key="1">
    <citation type="submission" date="2018-06" db="EMBL/GenBank/DDBJ databases">
        <title>Genomic Encyclopedia of Archaeal and Bacterial Type Strains, Phase II (KMG-II): from individual species to whole genera.</title>
        <authorList>
            <person name="Goeker M."/>
        </authorList>
    </citation>
    <scope>NUCLEOTIDE SEQUENCE [LARGE SCALE GENOMIC DNA]</scope>
    <source>
        <strain evidence="8 9">DSM 24464</strain>
    </source>
</reference>
<dbReference type="InterPro" id="IPR045121">
    <property type="entry name" value="CoAse"/>
</dbReference>
<dbReference type="AlphaFoldDB" id="A0A327RMM0"/>
<comment type="cofactor">
    <cofactor evidence="1">
        <name>Mn(2+)</name>
        <dbReference type="ChEBI" id="CHEBI:29035"/>
    </cofactor>
</comment>
<evidence type="ECO:0000256" key="3">
    <source>
        <dbReference type="ARBA" id="ARBA00022723"/>
    </source>
</evidence>
<dbReference type="SUPFAM" id="SSF55811">
    <property type="entry name" value="Nudix"/>
    <property type="match status" value="1"/>
</dbReference>
<dbReference type="PROSITE" id="PS51462">
    <property type="entry name" value="NUDIX"/>
    <property type="match status" value="1"/>
</dbReference>
<keyword evidence="5" id="KW-0460">Magnesium</keyword>
<keyword evidence="4" id="KW-0378">Hydrolase</keyword>
<evidence type="ECO:0000259" key="7">
    <source>
        <dbReference type="PROSITE" id="PS51462"/>
    </source>
</evidence>
<dbReference type="OrthoDB" id="9802805at2"/>
<dbReference type="Proteomes" id="UP000248703">
    <property type="component" value="Unassembled WGS sequence"/>
</dbReference>
<gene>
    <name evidence="8" type="ORF">LY08_00609</name>
</gene>
<keyword evidence="6" id="KW-0464">Manganese</keyword>
<protein>
    <submittedName>
        <fullName evidence="8">NUDIX domain-containing protein</fullName>
    </submittedName>
</protein>
<comment type="cofactor">
    <cofactor evidence="2">
        <name>Mg(2+)</name>
        <dbReference type="ChEBI" id="CHEBI:18420"/>
    </cofactor>
</comment>
<dbReference type="InterPro" id="IPR015797">
    <property type="entry name" value="NUDIX_hydrolase-like_dom_sf"/>
</dbReference>
<keyword evidence="3" id="KW-0479">Metal-binding</keyword>
<evidence type="ECO:0000256" key="1">
    <source>
        <dbReference type="ARBA" id="ARBA00001936"/>
    </source>
</evidence>
<proteinExistence type="predicted"/>
<name>A0A327RMM0_9FLAO</name>
<dbReference type="RefSeq" id="WP_111658965.1">
    <property type="nucleotide sequence ID" value="NZ_QLLO01000002.1"/>
</dbReference>
<comment type="caution">
    <text evidence="8">The sequence shown here is derived from an EMBL/GenBank/DDBJ whole genome shotgun (WGS) entry which is preliminary data.</text>
</comment>
<evidence type="ECO:0000256" key="2">
    <source>
        <dbReference type="ARBA" id="ARBA00001946"/>
    </source>
</evidence>
<keyword evidence="9" id="KW-1185">Reference proteome</keyword>
<dbReference type="PANTHER" id="PTHR12992:SF11">
    <property type="entry name" value="MITOCHONDRIAL COENZYME A DIPHOSPHATASE NUDT8"/>
    <property type="match status" value="1"/>
</dbReference>
<dbReference type="GO" id="GO:0046872">
    <property type="term" value="F:metal ion binding"/>
    <property type="evidence" value="ECO:0007669"/>
    <property type="project" value="UniProtKB-KW"/>
</dbReference>
<dbReference type="Gene3D" id="3.90.79.10">
    <property type="entry name" value="Nucleoside Triphosphate Pyrophosphohydrolase"/>
    <property type="match status" value="1"/>
</dbReference>
<evidence type="ECO:0000256" key="4">
    <source>
        <dbReference type="ARBA" id="ARBA00022801"/>
    </source>
</evidence>
<dbReference type="Pfam" id="PF00293">
    <property type="entry name" value="NUDIX"/>
    <property type="match status" value="1"/>
</dbReference>
<sequence length="213" mass="24290">MNFDEFIIALPKIKNIPLPAEASQFKMSPPYREKLIKLQAEKIKNAKQSAVLALFYPDLEAQTKLILILRKTYKGVHSAQVGFPGGKVEEEDKNLMHTALRETHEEVGVHPKLVTVYKEMTQVYIPPSNYYVQPYIGVTNQTPIFTKQDEEVEDLLEVYLSDLLNENNITNKIVKTSYDVEVEVPAFQLNNHLVWGATAMMLNEVKDLLKATL</sequence>
<dbReference type="CDD" id="cd03426">
    <property type="entry name" value="NUDIX_CoAse_Nudt7"/>
    <property type="match status" value="1"/>
</dbReference>
<evidence type="ECO:0000313" key="8">
    <source>
        <dbReference type="EMBL" id="RAJ16833.1"/>
    </source>
</evidence>